<dbReference type="WBParaSite" id="ASIM_0000423301-mRNA-1">
    <property type="protein sequence ID" value="ASIM_0000423301-mRNA-1"/>
    <property type="gene ID" value="ASIM_0000423301"/>
</dbReference>
<evidence type="ECO:0000256" key="2">
    <source>
        <dbReference type="ARBA" id="ARBA00022670"/>
    </source>
</evidence>
<reference evidence="10" key="1">
    <citation type="submission" date="2017-02" db="UniProtKB">
        <authorList>
            <consortium name="WormBaseParasite"/>
        </authorList>
    </citation>
    <scope>IDENTIFICATION</scope>
</reference>
<evidence type="ECO:0000256" key="1">
    <source>
        <dbReference type="ARBA" id="ARBA00022438"/>
    </source>
</evidence>
<keyword evidence="9" id="KW-1185">Reference proteome</keyword>
<keyword evidence="3" id="KW-0378">Hydrolase</keyword>
<evidence type="ECO:0000313" key="10">
    <source>
        <dbReference type="WBParaSite" id="ASIM_0000423301-mRNA-1"/>
    </source>
</evidence>
<dbReference type="PANTHER" id="PTHR28631:SF1">
    <property type="entry name" value="ACTIN MATURATION PROTEASE"/>
    <property type="match status" value="1"/>
</dbReference>
<protein>
    <recommendedName>
        <fullName evidence="5">Actin maturation protease</fullName>
    </recommendedName>
    <alternativeName>
        <fullName evidence="6">Actin aminopeptidase ACTMAP</fullName>
    </alternativeName>
</protein>
<evidence type="ECO:0000313" key="9">
    <source>
        <dbReference type="Proteomes" id="UP000267096"/>
    </source>
</evidence>
<dbReference type="PANTHER" id="PTHR28631">
    <property type="entry name" value="UPF0692 PROTEIN C19ORF54"/>
    <property type="match status" value="1"/>
</dbReference>
<dbReference type="InterPro" id="IPR040043">
    <property type="entry name" value="ACTMAP"/>
</dbReference>
<dbReference type="GO" id="GO:0004177">
    <property type="term" value="F:aminopeptidase activity"/>
    <property type="evidence" value="ECO:0007669"/>
    <property type="project" value="UniProtKB-KW"/>
</dbReference>
<dbReference type="Proteomes" id="UP000267096">
    <property type="component" value="Unassembled WGS sequence"/>
</dbReference>
<name>A0A0M3J9G8_ANISI</name>
<keyword evidence="2" id="KW-0645">Protease</keyword>
<evidence type="ECO:0000256" key="7">
    <source>
        <dbReference type="ARBA" id="ARBA00049041"/>
    </source>
</evidence>
<dbReference type="EMBL" id="UYRR01006792">
    <property type="protein sequence ID" value="VDK22981.1"/>
    <property type="molecule type" value="Genomic_DNA"/>
</dbReference>
<gene>
    <name evidence="8" type="ORF">ASIM_LOCUS4051</name>
</gene>
<proteinExistence type="inferred from homology"/>
<dbReference type="OrthoDB" id="198816at2759"/>
<accession>A0A0M3J9G8</accession>
<keyword evidence="1" id="KW-0031">Aminopeptidase</keyword>
<reference evidence="8 9" key="2">
    <citation type="submission" date="2018-11" db="EMBL/GenBank/DDBJ databases">
        <authorList>
            <consortium name="Pathogen Informatics"/>
        </authorList>
    </citation>
    <scope>NUCLEOTIDE SEQUENCE [LARGE SCALE GENOMIC DNA]</scope>
</reference>
<comment type="catalytic activity">
    <reaction evidence="7">
        <text>N-terminal N(alpha)-acetyl-L-cysteinyl-L-aspartyl-[protein] + H2O = N-terminal L-aspartyl-[protein] + N-acetyl-L-cysteine</text>
        <dbReference type="Rhea" id="RHEA:74579"/>
        <dbReference type="Rhea" id="RHEA-COMP:12669"/>
        <dbReference type="Rhea" id="RHEA-COMP:18395"/>
        <dbReference type="ChEBI" id="CHEBI:15377"/>
        <dbReference type="ChEBI" id="CHEBI:64720"/>
        <dbReference type="ChEBI" id="CHEBI:78236"/>
        <dbReference type="ChEBI" id="CHEBI:193599"/>
    </reaction>
    <physiologicalReaction direction="left-to-right" evidence="7">
        <dbReference type="Rhea" id="RHEA:74580"/>
    </physiologicalReaction>
</comment>
<comment type="similarity">
    <text evidence="4">Belongs to the ACTMAP family.</text>
</comment>
<evidence type="ECO:0000313" key="8">
    <source>
        <dbReference type="EMBL" id="VDK22981.1"/>
    </source>
</evidence>
<sequence length="129" mass="14396">MALRIGCHDMASTTRCSSGFVESGGVIIAPLSSGVSQIQFQVGYLCQDMSRTELEWSKANASQADYEHMYLFCLHGKSRHLAIWKYMDLVESNANLNKFAKRRLLDGESYILPSEGVRALKQKCLVSSL</sequence>
<evidence type="ECO:0000256" key="3">
    <source>
        <dbReference type="ARBA" id="ARBA00022801"/>
    </source>
</evidence>
<evidence type="ECO:0000256" key="6">
    <source>
        <dbReference type="ARBA" id="ARBA00034908"/>
    </source>
</evidence>
<evidence type="ECO:0000256" key="5">
    <source>
        <dbReference type="ARBA" id="ARBA00034848"/>
    </source>
</evidence>
<organism evidence="10">
    <name type="scientific">Anisakis simplex</name>
    <name type="common">Herring worm</name>
    <dbReference type="NCBI Taxonomy" id="6269"/>
    <lineage>
        <taxon>Eukaryota</taxon>
        <taxon>Metazoa</taxon>
        <taxon>Ecdysozoa</taxon>
        <taxon>Nematoda</taxon>
        <taxon>Chromadorea</taxon>
        <taxon>Rhabditida</taxon>
        <taxon>Spirurina</taxon>
        <taxon>Ascaridomorpha</taxon>
        <taxon>Ascaridoidea</taxon>
        <taxon>Anisakidae</taxon>
        <taxon>Anisakis</taxon>
        <taxon>Anisakis simplex complex</taxon>
    </lineage>
</organism>
<evidence type="ECO:0000256" key="4">
    <source>
        <dbReference type="ARBA" id="ARBA00034725"/>
    </source>
</evidence>
<dbReference type="GO" id="GO:0006508">
    <property type="term" value="P:proteolysis"/>
    <property type="evidence" value="ECO:0007669"/>
    <property type="project" value="UniProtKB-KW"/>
</dbReference>
<dbReference type="AlphaFoldDB" id="A0A0M3J9G8"/>